<evidence type="ECO:0000313" key="2">
    <source>
        <dbReference type="Proteomes" id="UP001281147"/>
    </source>
</evidence>
<protein>
    <submittedName>
        <fullName evidence="1">Uncharacterized protein</fullName>
    </submittedName>
</protein>
<keyword evidence="2" id="KW-1185">Reference proteome</keyword>
<organism evidence="1 2">
    <name type="scientific">Vermiconidia calcicola</name>
    <dbReference type="NCBI Taxonomy" id="1690605"/>
    <lineage>
        <taxon>Eukaryota</taxon>
        <taxon>Fungi</taxon>
        <taxon>Dikarya</taxon>
        <taxon>Ascomycota</taxon>
        <taxon>Pezizomycotina</taxon>
        <taxon>Dothideomycetes</taxon>
        <taxon>Dothideomycetidae</taxon>
        <taxon>Mycosphaerellales</taxon>
        <taxon>Extremaceae</taxon>
        <taxon>Vermiconidia</taxon>
    </lineage>
</organism>
<comment type="caution">
    <text evidence="1">The sequence shown here is derived from an EMBL/GenBank/DDBJ whole genome shotgun (WGS) entry which is preliminary data.</text>
</comment>
<gene>
    <name evidence="1" type="ORF">LTR37_001136</name>
</gene>
<reference evidence="1" key="1">
    <citation type="submission" date="2023-07" db="EMBL/GenBank/DDBJ databases">
        <title>Black Yeasts Isolated from many extreme environments.</title>
        <authorList>
            <person name="Coleine C."/>
            <person name="Stajich J.E."/>
            <person name="Selbmann L."/>
        </authorList>
    </citation>
    <scope>NUCLEOTIDE SEQUENCE</scope>
    <source>
        <strain evidence="1">CCFEE 5714</strain>
    </source>
</reference>
<name>A0ACC3NWS5_9PEZI</name>
<evidence type="ECO:0000313" key="1">
    <source>
        <dbReference type="EMBL" id="KAK3724512.1"/>
    </source>
</evidence>
<dbReference type="EMBL" id="JAUTXU010000005">
    <property type="protein sequence ID" value="KAK3724512.1"/>
    <property type="molecule type" value="Genomic_DNA"/>
</dbReference>
<sequence length="190" mass="19190">MARITIMAVLSLATLLPAALGLPVDFSEAPAEYPDAPVHSPKPPYGNAWTSTVAAYPTASSSARGTDTGSGYPVPTASYVDKREVEAVALNKRAAFEGPRGHKFPHYYPASSPYGSVVPSSTGAAYPSGTGAPSSSSSAYVARVPSSPGAPYPSGTGAPSATGTGSVAPYPTAPASSSSSWQEPYPTSYA</sequence>
<proteinExistence type="predicted"/>
<dbReference type="Proteomes" id="UP001281147">
    <property type="component" value="Unassembled WGS sequence"/>
</dbReference>
<accession>A0ACC3NWS5</accession>